<evidence type="ECO:0000259" key="6">
    <source>
        <dbReference type="Pfam" id="PF22666"/>
    </source>
</evidence>
<organism evidence="7 8">
    <name type="scientific">Pontiella agarivorans</name>
    <dbReference type="NCBI Taxonomy" id="3038953"/>
    <lineage>
        <taxon>Bacteria</taxon>
        <taxon>Pseudomonadati</taxon>
        <taxon>Kiritimatiellota</taxon>
        <taxon>Kiritimatiellia</taxon>
        <taxon>Kiritimatiellales</taxon>
        <taxon>Pontiellaceae</taxon>
        <taxon>Pontiella</taxon>
    </lineage>
</organism>
<dbReference type="InterPro" id="IPR013783">
    <property type="entry name" value="Ig-like_fold"/>
</dbReference>
<protein>
    <submittedName>
        <fullName evidence="7">Glycoside hydrolase family 2 TIM barrel-domain containing protein</fullName>
    </submittedName>
</protein>
<evidence type="ECO:0000313" key="7">
    <source>
        <dbReference type="EMBL" id="MDZ8117007.1"/>
    </source>
</evidence>
<dbReference type="Gene3D" id="2.60.120.260">
    <property type="entry name" value="Galactose-binding domain-like"/>
    <property type="match status" value="1"/>
</dbReference>
<dbReference type="InterPro" id="IPR051913">
    <property type="entry name" value="GH2_Domain-Containing"/>
</dbReference>
<gene>
    <name evidence="7" type="ORF">P9H32_00080</name>
</gene>
<dbReference type="InterPro" id="IPR006102">
    <property type="entry name" value="Ig-like_GH2"/>
</dbReference>
<evidence type="ECO:0000256" key="2">
    <source>
        <dbReference type="ARBA" id="ARBA00022801"/>
    </source>
</evidence>
<dbReference type="PRINTS" id="PR00132">
    <property type="entry name" value="GLHYDRLASE2"/>
</dbReference>
<feature type="domain" description="Glycoside hydrolase family 2 catalytic" evidence="5">
    <location>
        <begin position="281"/>
        <end position="520"/>
    </location>
</feature>
<keyword evidence="2 7" id="KW-0378">Hydrolase</keyword>
<dbReference type="Pfam" id="PF22666">
    <property type="entry name" value="Glyco_hydro_2_N2"/>
    <property type="match status" value="1"/>
</dbReference>
<dbReference type="SUPFAM" id="SSF51445">
    <property type="entry name" value="(Trans)glycosidases"/>
    <property type="match status" value="1"/>
</dbReference>
<dbReference type="SUPFAM" id="SSF49303">
    <property type="entry name" value="beta-Galactosidase/glucuronidase domain"/>
    <property type="match status" value="1"/>
</dbReference>
<sequence length="699" mass="80295">MNGVKTALAVLCVAAQIAAGTESRRTIISLNGTWQIEETASPDVLPESYSGTVPVPGLIDMAGPTPFEDVGYETAYKRYFWYRREFTVGDSIPDTALLKINKAKFISQVYVNGKFVGENPHNFTPGIFDVKRWLKAKKTNELVVRITTYENTPPTIMNGFDAEKKRYIPGIYDDVSLILSGQQFIENVQVVPDVEHKAMRAVVQLKSGAGEAAVTYRIRECNSGKVVASGEADGLDFTVPIPGCKLWSPASPFLYTLELETESDSYSTRFGMRSFRLDHKTGKAYLNGKPFYMHGTNVCIFRFFEDPDRNGLPWDEAWVRKLFRKMKTMHWDSIRFTIGFPPERWYEIADEEGFLIQDEYPIWYNNERRISLFKKDLSLIHVEFEKWMRERWNHPCVVIWDAQNETTTTKTGDAIRKVRHLDLSNRPWDNGRGAPVDINDVAEVHPYLYNKFRKDENPIPEEGLLKYALSTVRIPDNGPAQFTPPVSGAEQYPNPFIINEYAWLWINRNGTPTSLTEVLYPKAFGKLTKEQLYTTYARHLAMKTEYWRVHRKCAGVLQFCVLSYSRPEEPKGETSDNFVDIKNLIFEPTYERYVKDAFSPVTLMIDFWESEVSKDRDEEIRIMIINDTYTDWAGKLKLTLRNAEGVVFKKRKRVEVDALGKISVSIPVQWGVEPGACSLTAELKYNGDKVQSIREFEVR</sequence>
<dbReference type="Pfam" id="PF00703">
    <property type="entry name" value="Glyco_hydro_2"/>
    <property type="match status" value="1"/>
</dbReference>
<name>A0ABU5MS59_9BACT</name>
<dbReference type="PANTHER" id="PTHR42732:SF1">
    <property type="entry name" value="BETA-MANNOSIDASE"/>
    <property type="match status" value="1"/>
</dbReference>
<reference evidence="7 8" key="1">
    <citation type="journal article" date="2024" name="Appl. Environ. Microbiol.">
        <title>Pontiella agarivorans sp. nov., a novel marine anaerobic bacterium capable of degrading macroalgal polysaccharides and fixing nitrogen.</title>
        <authorList>
            <person name="Liu N."/>
            <person name="Kivenson V."/>
            <person name="Peng X."/>
            <person name="Cui Z."/>
            <person name="Lankiewicz T.S."/>
            <person name="Gosselin K.M."/>
            <person name="English C.J."/>
            <person name="Blair E.M."/>
            <person name="O'Malley M.A."/>
            <person name="Valentine D.L."/>
        </authorList>
    </citation>
    <scope>NUCLEOTIDE SEQUENCE [LARGE SCALE GENOMIC DNA]</scope>
    <source>
        <strain evidence="7 8">NLcol2</strain>
    </source>
</reference>
<dbReference type="InterPro" id="IPR006101">
    <property type="entry name" value="Glyco_hydro_2"/>
</dbReference>
<dbReference type="InterPro" id="IPR008979">
    <property type="entry name" value="Galactose-bd-like_sf"/>
</dbReference>
<accession>A0ABU5MS59</accession>
<dbReference type="EMBL" id="JARVCO010000002">
    <property type="protein sequence ID" value="MDZ8117007.1"/>
    <property type="molecule type" value="Genomic_DNA"/>
</dbReference>
<feature type="domain" description="Beta-mannosidase-like galactose-binding" evidence="6">
    <location>
        <begin position="74"/>
        <end position="147"/>
    </location>
</feature>
<dbReference type="GO" id="GO:0016787">
    <property type="term" value="F:hydrolase activity"/>
    <property type="evidence" value="ECO:0007669"/>
    <property type="project" value="UniProtKB-KW"/>
</dbReference>
<dbReference type="Gene3D" id="3.20.20.80">
    <property type="entry name" value="Glycosidases"/>
    <property type="match status" value="1"/>
</dbReference>
<dbReference type="Pfam" id="PF02836">
    <property type="entry name" value="Glyco_hydro_2_C"/>
    <property type="match status" value="1"/>
</dbReference>
<evidence type="ECO:0000313" key="8">
    <source>
        <dbReference type="Proteomes" id="UP001290861"/>
    </source>
</evidence>
<comment type="caution">
    <text evidence="7">The sequence shown here is derived from an EMBL/GenBank/DDBJ whole genome shotgun (WGS) entry which is preliminary data.</text>
</comment>
<keyword evidence="8" id="KW-1185">Reference proteome</keyword>
<dbReference type="Proteomes" id="UP001290861">
    <property type="component" value="Unassembled WGS sequence"/>
</dbReference>
<keyword evidence="3" id="KW-0326">Glycosidase</keyword>
<evidence type="ECO:0000256" key="3">
    <source>
        <dbReference type="ARBA" id="ARBA00023295"/>
    </source>
</evidence>
<dbReference type="InterPro" id="IPR054593">
    <property type="entry name" value="Beta-mannosidase-like_N2"/>
</dbReference>
<proteinExistence type="inferred from homology"/>
<feature type="domain" description="Glycoside hydrolase family 2 immunoglobulin-like beta-sandwich" evidence="4">
    <location>
        <begin position="184"/>
        <end position="273"/>
    </location>
</feature>
<dbReference type="InterPro" id="IPR006103">
    <property type="entry name" value="Glyco_hydro_2_cat"/>
</dbReference>
<dbReference type="InterPro" id="IPR017853">
    <property type="entry name" value="GH"/>
</dbReference>
<dbReference type="SUPFAM" id="SSF49785">
    <property type="entry name" value="Galactose-binding domain-like"/>
    <property type="match status" value="1"/>
</dbReference>
<dbReference type="InterPro" id="IPR036156">
    <property type="entry name" value="Beta-gal/glucu_dom_sf"/>
</dbReference>
<evidence type="ECO:0000259" key="4">
    <source>
        <dbReference type="Pfam" id="PF00703"/>
    </source>
</evidence>
<evidence type="ECO:0000256" key="1">
    <source>
        <dbReference type="ARBA" id="ARBA00007401"/>
    </source>
</evidence>
<evidence type="ECO:0000259" key="5">
    <source>
        <dbReference type="Pfam" id="PF02836"/>
    </source>
</evidence>
<dbReference type="RefSeq" id="WP_322606813.1">
    <property type="nucleotide sequence ID" value="NZ_JARVCO010000002.1"/>
</dbReference>
<dbReference type="Gene3D" id="2.60.40.10">
    <property type="entry name" value="Immunoglobulins"/>
    <property type="match status" value="1"/>
</dbReference>
<comment type="similarity">
    <text evidence="1">Belongs to the glycosyl hydrolase 2 family.</text>
</comment>
<dbReference type="PANTHER" id="PTHR42732">
    <property type="entry name" value="BETA-GALACTOSIDASE"/>
    <property type="match status" value="1"/>
</dbReference>